<evidence type="ECO:0000313" key="5">
    <source>
        <dbReference type="EMBL" id="GAA2500717.1"/>
    </source>
</evidence>
<dbReference type="PANTHER" id="PTHR33204">
    <property type="entry name" value="TRANSCRIPTIONAL REGULATOR, MARR FAMILY"/>
    <property type="match status" value="1"/>
</dbReference>
<keyword evidence="2" id="KW-0238">DNA-binding</keyword>
<name>A0ABN3MEY9_STRLO</name>
<feature type="domain" description="HTH hxlR-type" evidence="4">
    <location>
        <begin position="11"/>
        <end position="110"/>
    </location>
</feature>
<evidence type="ECO:0000256" key="2">
    <source>
        <dbReference type="ARBA" id="ARBA00023125"/>
    </source>
</evidence>
<evidence type="ECO:0000259" key="4">
    <source>
        <dbReference type="PROSITE" id="PS51118"/>
    </source>
</evidence>
<evidence type="ECO:0000256" key="3">
    <source>
        <dbReference type="ARBA" id="ARBA00023163"/>
    </source>
</evidence>
<dbReference type="Gene3D" id="1.10.10.10">
    <property type="entry name" value="Winged helix-like DNA-binding domain superfamily/Winged helix DNA-binding domain"/>
    <property type="match status" value="1"/>
</dbReference>
<dbReference type="PROSITE" id="PS51118">
    <property type="entry name" value="HTH_HXLR"/>
    <property type="match status" value="1"/>
</dbReference>
<dbReference type="PANTHER" id="PTHR33204:SF18">
    <property type="entry name" value="TRANSCRIPTIONAL REGULATORY PROTEIN"/>
    <property type="match status" value="1"/>
</dbReference>
<organism evidence="5 6">
    <name type="scientific">Streptomyces longisporus</name>
    <dbReference type="NCBI Taxonomy" id="1948"/>
    <lineage>
        <taxon>Bacteria</taxon>
        <taxon>Bacillati</taxon>
        <taxon>Actinomycetota</taxon>
        <taxon>Actinomycetes</taxon>
        <taxon>Kitasatosporales</taxon>
        <taxon>Streptomycetaceae</taxon>
        <taxon>Streptomyces</taxon>
    </lineage>
</organism>
<evidence type="ECO:0000256" key="1">
    <source>
        <dbReference type="ARBA" id="ARBA00023015"/>
    </source>
</evidence>
<reference evidence="5 6" key="1">
    <citation type="journal article" date="2019" name="Int. J. Syst. Evol. Microbiol.">
        <title>The Global Catalogue of Microorganisms (GCM) 10K type strain sequencing project: providing services to taxonomists for standard genome sequencing and annotation.</title>
        <authorList>
            <consortium name="The Broad Institute Genomics Platform"/>
            <consortium name="The Broad Institute Genome Sequencing Center for Infectious Disease"/>
            <person name="Wu L."/>
            <person name="Ma J."/>
        </authorList>
    </citation>
    <scope>NUCLEOTIDE SEQUENCE [LARGE SCALE GENOMIC DNA]</scope>
    <source>
        <strain evidence="5 6">JCM 4395</strain>
    </source>
</reference>
<comment type="caution">
    <text evidence="5">The sequence shown here is derived from an EMBL/GenBank/DDBJ whole genome shotgun (WGS) entry which is preliminary data.</text>
</comment>
<dbReference type="Pfam" id="PF01638">
    <property type="entry name" value="HxlR"/>
    <property type="match status" value="1"/>
</dbReference>
<dbReference type="InterPro" id="IPR036390">
    <property type="entry name" value="WH_DNA-bd_sf"/>
</dbReference>
<sequence length="129" mass="14671">MSLMPAADRPHPHAFENAVAVVGDYWTLLVLQEVSFGARRFRRIMTNTGISSNVLAVRLRKLIERGVLSKELYESRPPRYEYTLTEAGRELQPVLLALAEWGNRHACRGESLMERHARSPTTTPRATRV</sequence>
<keyword evidence="3" id="KW-0804">Transcription</keyword>
<evidence type="ECO:0000313" key="6">
    <source>
        <dbReference type="Proteomes" id="UP001501777"/>
    </source>
</evidence>
<protein>
    <recommendedName>
        <fullName evidence="4">HTH hxlR-type domain-containing protein</fullName>
    </recommendedName>
</protein>
<dbReference type="InterPro" id="IPR036388">
    <property type="entry name" value="WH-like_DNA-bd_sf"/>
</dbReference>
<keyword evidence="1" id="KW-0805">Transcription regulation</keyword>
<gene>
    <name evidence="5" type="ORF">GCM10010276_48680</name>
</gene>
<keyword evidence="6" id="KW-1185">Reference proteome</keyword>
<dbReference type="InterPro" id="IPR002577">
    <property type="entry name" value="HTH_HxlR"/>
</dbReference>
<proteinExistence type="predicted"/>
<dbReference type="SUPFAM" id="SSF46785">
    <property type="entry name" value="Winged helix' DNA-binding domain"/>
    <property type="match status" value="1"/>
</dbReference>
<accession>A0ABN3MEY9</accession>
<dbReference type="EMBL" id="BAAASG010000011">
    <property type="protein sequence ID" value="GAA2500717.1"/>
    <property type="molecule type" value="Genomic_DNA"/>
</dbReference>
<dbReference type="Proteomes" id="UP001501777">
    <property type="component" value="Unassembled WGS sequence"/>
</dbReference>